<reference evidence="2 3" key="1">
    <citation type="journal article" date="2021" name="Elife">
        <title>Chloroplast acquisition without the gene transfer in kleptoplastic sea slugs, Plakobranchus ocellatus.</title>
        <authorList>
            <person name="Maeda T."/>
            <person name="Takahashi S."/>
            <person name="Yoshida T."/>
            <person name="Shimamura S."/>
            <person name="Takaki Y."/>
            <person name="Nagai Y."/>
            <person name="Toyoda A."/>
            <person name="Suzuki Y."/>
            <person name="Arimoto A."/>
            <person name="Ishii H."/>
            <person name="Satoh N."/>
            <person name="Nishiyama T."/>
            <person name="Hasebe M."/>
            <person name="Maruyama T."/>
            <person name="Minagawa J."/>
            <person name="Obokata J."/>
            <person name="Shigenobu S."/>
        </authorList>
    </citation>
    <scope>NUCLEOTIDE SEQUENCE [LARGE SCALE GENOMIC DNA]</scope>
</reference>
<accession>A0AAV4D0X4</accession>
<evidence type="ECO:0000313" key="3">
    <source>
        <dbReference type="Proteomes" id="UP000735302"/>
    </source>
</evidence>
<comment type="caution">
    <text evidence="2">The sequence shown here is derived from an EMBL/GenBank/DDBJ whole genome shotgun (WGS) entry which is preliminary data.</text>
</comment>
<dbReference type="AlphaFoldDB" id="A0AAV4D0X4"/>
<proteinExistence type="predicted"/>
<evidence type="ECO:0000256" key="1">
    <source>
        <dbReference type="SAM" id="MobiDB-lite"/>
    </source>
</evidence>
<organism evidence="2 3">
    <name type="scientific">Plakobranchus ocellatus</name>
    <dbReference type="NCBI Taxonomy" id="259542"/>
    <lineage>
        <taxon>Eukaryota</taxon>
        <taxon>Metazoa</taxon>
        <taxon>Spiralia</taxon>
        <taxon>Lophotrochozoa</taxon>
        <taxon>Mollusca</taxon>
        <taxon>Gastropoda</taxon>
        <taxon>Heterobranchia</taxon>
        <taxon>Euthyneura</taxon>
        <taxon>Panpulmonata</taxon>
        <taxon>Sacoglossa</taxon>
        <taxon>Placobranchoidea</taxon>
        <taxon>Plakobranchidae</taxon>
        <taxon>Plakobranchus</taxon>
    </lineage>
</organism>
<feature type="compositionally biased region" description="Basic and acidic residues" evidence="1">
    <location>
        <begin position="82"/>
        <end position="93"/>
    </location>
</feature>
<sequence length="104" mass="11239">MQEQATGVTCDVNGMWCNRIGHSPGIKYGREGMANRQTDISMFSNRQLFESAGLRRYMHSQQGGLRLSGSPLGQCASGGARTSDRKVPVDLRADSLATVPPTPL</sequence>
<evidence type="ECO:0000313" key="2">
    <source>
        <dbReference type="EMBL" id="GFO37765.1"/>
    </source>
</evidence>
<dbReference type="EMBL" id="BLXT01007302">
    <property type="protein sequence ID" value="GFO37765.1"/>
    <property type="molecule type" value="Genomic_DNA"/>
</dbReference>
<keyword evidence="3" id="KW-1185">Reference proteome</keyword>
<dbReference type="Proteomes" id="UP000735302">
    <property type="component" value="Unassembled WGS sequence"/>
</dbReference>
<feature type="region of interest" description="Disordered" evidence="1">
    <location>
        <begin position="62"/>
        <end position="104"/>
    </location>
</feature>
<name>A0AAV4D0X4_9GAST</name>
<protein>
    <submittedName>
        <fullName evidence="2">Uncharacterized protein</fullName>
    </submittedName>
</protein>
<gene>
    <name evidence="2" type="ORF">PoB_006427000</name>
</gene>